<gene>
    <name evidence="8" type="ORF">PTRG_10634</name>
</gene>
<dbReference type="PROSITE" id="PS50048">
    <property type="entry name" value="ZN2_CY6_FUNGAL_2"/>
    <property type="match status" value="1"/>
</dbReference>
<protein>
    <recommendedName>
        <fullName evidence="7">Zn(2)-C6 fungal-type domain-containing protein</fullName>
    </recommendedName>
</protein>
<dbReference type="Pfam" id="PF00172">
    <property type="entry name" value="Zn_clus"/>
    <property type="match status" value="1"/>
</dbReference>
<evidence type="ECO:0000313" key="9">
    <source>
        <dbReference type="Proteomes" id="UP000001471"/>
    </source>
</evidence>
<dbReference type="OrthoDB" id="3266505at2759"/>
<dbReference type="HOGENOM" id="CLU_341350_0_0_1"/>
<evidence type="ECO:0000256" key="1">
    <source>
        <dbReference type="ARBA" id="ARBA00023015"/>
    </source>
</evidence>
<dbReference type="InterPro" id="IPR036864">
    <property type="entry name" value="Zn2-C6_fun-type_DNA-bd_sf"/>
</dbReference>
<evidence type="ECO:0000313" key="8">
    <source>
        <dbReference type="EMBL" id="EDU43684.1"/>
    </source>
</evidence>
<dbReference type="GO" id="GO:0000981">
    <property type="term" value="F:DNA-binding transcription factor activity, RNA polymerase II-specific"/>
    <property type="evidence" value="ECO:0007669"/>
    <property type="project" value="InterPro"/>
</dbReference>
<dbReference type="PANTHER" id="PTHR47424">
    <property type="entry name" value="REGULATORY PROTEIN GAL4"/>
    <property type="match status" value="1"/>
</dbReference>
<feature type="compositionally biased region" description="Low complexity" evidence="6">
    <location>
        <begin position="780"/>
        <end position="799"/>
    </location>
</feature>
<dbReference type="CDD" id="cd12148">
    <property type="entry name" value="fungal_TF_MHR"/>
    <property type="match status" value="1"/>
</dbReference>
<evidence type="ECO:0000259" key="7">
    <source>
        <dbReference type="PROSITE" id="PS50048"/>
    </source>
</evidence>
<dbReference type="InParanoid" id="B2WKX4"/>
<dbReference type="Proteomes" id="UP000001471">
    <property type="component" value="Unassembled WGS sequence"/>
</dbReference>
<evidence type="ECO:0000256" key="5">
    <source>
        <dbReference type="SAM" id="Coils"/>
    </source>
</evidence>
<name>B2WKX4_PYRTR</name>
<dbReference type="GO" id="GO:0008270">
    <property type="term" value="F:zinc ion binding"/>
    <property type="evidence" value="ECO:0007669"/>
    <property type="project" value="InterPro"/>
</dbReference>
<dbReference type="Gene3D" id="4.10.240.10">
    <property type="entry name" value="Zn(2)-C6 fungal-type DNA-binding domain"/>
    <property type="match status" value="1"/>
</dbReference>
<dbReference type="GO" id="GO:0003677">
    <property type="term" value="F:DNA binding"/>
    <property type="evidence" value="ECO:0007669"/>
    <property type="project" value="UniProtKB-KW"/>
</dbReference>
<dbReference type="PANTHER" id="PTHR47424:SF3">
    <property type="entry name" value="REGULATORY PROTEIN GAL4"/>
    <property type="match status" value="1"/>
</dbReference>
<dbReference type="InterPro" id="IPR051127">
    <property type="entry name" value="Fungal_SecMet_Regulators"/>
</dbReference>
<feature type="region of interest" description="Disordered" evidence="6">
    <location>
        <begin position="780"/>
        <end position="806"/>
    </location>
</feature>
<evidence type="ECO:0000256" key="3">
    <source>
        <dbReference type="ARBA" id="ARBA00023163"/>
    </source>
</evidence>
<keyword evidence="5" id="KW-0175">Coiled coil</keyword>
<accession>B2WKX4</accession>
<keyword evidence="2" id="KW-0238">DNA-binding</keyword>
<feature type="compositionally biased region" description="Basic residues" evidence="6">
    <location>
        <begin position="80"/>
        <end position="89"/>
    </location>
</feature>
<feature type="region of interest" description="Disordered" evidence="6">
    <location>
        <begin position="1"/>
        <end position="113"/>
    </location>
</feature>
<dbReference type="SUPFAM" id="SSF57701">
    <property type="entry name" value="Zn2/Cys6 DNA-binding domain"/>
    <property type="match status" value="1"/>
</dbReference>
<keyword evidence="4" id="KW-0539">Nucleus</keyword>
<dbReference type="EMBL" id="DS231628">
    <property type="protein sequence ID" value="EDU43684.1"/>
    <property type="molecule type" value="Genomic_DNA"/>
</dbReference>
<evidence type="ECO:0000256" key="4">
    <source>
        <dbReference type="ARBA" id="ARBA00023242"/>
    </source>
</evidence>
<reference evidence="9" key="1">
    <citation type="journal article" date="2013" name="G3 (Bethesda)">
        <title>Comparative genomics of a plant-pathogenic fungus, Pyrenophora tritici-repentis, reveals transduplication and the impact of repeat elements on pathogenicity and population divergence.</title>
        <authorList>
            <person name="Manning V.A."/>
            <person name="Pandelova I."/>
            <person name="Dhillon B."/>
            <person name="Wilhelm L.J."/>
            <person name="Goodwin S.B."/>
            <person name="Berlin A.M."/>
            <person name="Figueroa M."/>
            <person name="Freitag M."/>
            <person name="Hane J.K."/>
            <person name="Henrissat B."/>
            <person name="Holman W.H."/>
            <person name="Kodira C.D."/>
            <person name="Martin J."/>
            <person name="Oliver R.P."/>
            <person name="Robbertse B."/>
            <person name="Schackwitz W."/>
            <person name="Schwartz D.C."/>
            <person name="Spatafora J.W."/>
            <person name="Turgeon B.G."/>
            <person name="Yandava C."/>
            <person name="Young S."/>
            <person name="Zhou S."/>
            <person name="Zeng Q."/>
            <person name="Grigoriev I.V."/>
            <person name="Ma L.-J."/>
            <person name="Ciuffetti L.M."/>
        </authorList>
    </citation>
    <scope>NUCLEOTIDE SEQUENCE [LARGE SCALE GENOMIC DNA]</scope>
    <source>
        <strain evidence="9">Pt-1C-BFP</strain>
    </source>
</reference>
<dbReference type="CDD" id="cd00067">
    <property type="entry name" value="GAL4"/>
    <property type="match status" value="1"/>
</dbReference>
<dbReference type="InterPro" id="IPR001138">
    <property type="entry name" value="Zn2Cys6_DnaBD"/>
</dbReference>
<feature type="compositionally biased region" description="Basic residues" evidence="6">
    <location>
        <begin position="11"/>
        <end position="22"/>
    </location>
</feature>
<dbReference type="eggNOG" id="ENOG502SJTR">
    <property type="taxonomic scope" value="Eukaryota"/>
</dbReference>
<keyword evidence="3" id="KW-0804">Transcription</keyword>
<sequence>MDTLSPQTPSFRKRSIFRRFSRRDRDETPPASPFLIDEYPRSPRRLRRASTAPPPNLTPPPSPPNSNTGKAVAIDTSKPRQPKLLKHVRRVDLPQRQNARSRFTPPPSPEPRRRVLADALPTIPFPGKPLITPWNIFLPPSQIYSLYLGYAPKDMDDKWFIYSEGPDQAGKLKVHFHMSGTGMKVAELFVVMDTKGEGAGKIVGIKWNGGAEMNWMSEEEAKYMIRTACRWQLSYFIQVGVIHLASAVTHFSPPNPWHPSEPRQDSITSVRDAYQLWAFLGELFAATPTPTCQSKETCNACNVRRVKCTGEQPCQRCHKASRQCEYPQQEKQKHSLKDELERLQQRCAALEAGFQAAAPDEATDFIAQLDQRRAVSHSNAPTFNSMSEELDEADSNHGRLLVDSYGVGRFFGETSGATFLDHLKQFMLTLVPLTFHPDSADGSSFVASVGSYQTYDSRPFPNPNVDPLWLPAQPDMASMLGELRAYIQDGNGEFVSGGIYCRLCLGPQRYEITNWEDRSRWLSVLMGRPPTIPDEAMRLPLPCDDGAMPPCAGLRAHIELSRISGYIVCETFKIAPRNYTPGYSALKVDKAVKMLVDWKSHLPQVLAADESADPAVLSLHLAANQLMVLTTRPILLAAVKQAVAERYMNGQWSLQQHAHITHIQACLEAAHGNLVLAERLRCKRKLLQAGLHFVFNAAVILFLEQILSASRSHPTPPSPDIATHGTKLEFAIRTFADESKTGTNYPRDCFKILQDLKALVHRYLSHSQVNLLHGSNASLGANAGAPGPQPAAQPGAEGQSKANSTEASPLYQEMRIWIQSDGLQLQNSLLI</sequence>
<keyword evidence="1" id="KW-0805">Transcription regulation</keyword>
<evidence type="ECO:0000256" key="6">
    <source>
        <dbReference type="SAM" id="MobiDB-lite"/>
    </source>
</evidence>
<dbReference type="AlphaFoldDB" id="B2WKX4"/>
<feature type="compositionally biased region" description="Pro residues" evidence="6">
    <location>
        <begin position="52"/>
        <end position="64"/>
    </location>
</feature>
<dbReference type="STRING" id="426418.B2WKX4"/>
<feature type="domain" description="Zn(2)-C6 fungal-type" evidence="7">
    <location>
        <begin position="297"/>
        <end position="326"/>
    </location>
</feature>
<feature type="coiled-coil region" evidence="5">
    <location>
        <begin position="326"/>
        <end position="353"/>
    </location>
</feature>
<organism evidence="8 9">
    <name type="scientific">Pyrenophora tritici-repentis (strain Pt-1C-BFP)</name>
    <name type="common">Wheat tan spot fungus</name>
    <name type="synonym">Drechslera tritici-repentis</name>
    <dbReference type="NCBI Taxonomy" id="426418"/>
    <lineage>
        <taxon>Eukaryota</taxon>
        <taxon>Fungi</taxon>
        <taxon>Dikarya</taxon>
        <taxon>Ascomycota</taxon>
        <taxon>Pezizomycotina</taxon>
        <taxon>Dothideomycetes</taxon>
        <taxon>Pleosporomycetidae</taxon>
        <taxon>Pleosporales</taxon>
        <taxon>Pleosporineae</taxon>
        <taxon>Pleosporaceae</taxon>
        <taxon>Pyrenophora</taxon>
    </lineage>
</organism>
<proteinExistence type="predicted"/>
<evidence type="ECO:0000256" key="2">
    <source>
        <dbReference type="ARBA" id="ARBA00023125"/>
    </source>
</evidence>